<name>A0A174EK06_BACUN</name>
<organism evidence="1 4">
    <name type="scientific">Bacteroides uniformis</name>
    <dbReference type="NCBI Taxonomy" id="820"/>
    <lineage>
        <taxon>Bacteria</taxon>
        <taxon>Pseudomonadati</taxon>
        <taxon>Bacteroidota</taxon>
        <taxon>Bacteroidia</taxon>
        <taxon>Bacteroidales</taxon>
        <taxon>Bacteroidaceae</taxon>
        <taxon>Bacteroides</taxon>
    </lineage>
</organism>
<dbReference type="AlphaFoldDB" id="A0A174EK06"/>
<dbReference type="RefSeq" id="WP_057097225.1">
    <property type="nucleotide sequence ID" value="NZ_CAXSNS010000003.1"/>
</dbReference>
<reference evidence="5 6" key="2">
    <citation type="submission" date="2018-08" db="EMBL/GenBank/DDBJ databases">
        <title>A genome reference for cultivated species of the human gut microbiota.</title>
        <authorList>
            <person name="Zou Y."/>
            <person name="Xue W."/>
            <person name="Luo G."/>
        </authorList>
    </citation>
    <scope>NUCLEOTIDE SEQUENCE [LARGE SCALE GENOMIC DNA]</scope>
    <source>
        <strain evidence="3 6">AM18-14LB</strain>
        <strain evidence="2 5">TM10-17</strain>
    </source>
</reference>
<evidence type="ECO:0000313" key="5">
    <source>
        <dbReference type="Proteomes" id="UP000263754"/>
    </source>
</evidence>
<sequence length="338" mass="38070">MKIKFLLLLIVMCSCENKPQTFLDLFSNSISKEMVVQDYVPTDSLSMPEAILSDGDYLVFLEPALPQLLTFYDCEKKIFSHGLNKGQGRDEAISVQTIGVGKSAGEVYASDLATQSVFLLSLNNKIKKVRKDSISIDTRFCEVAYDNELAFFLLVGDEKRFLMKANGQYRKIGENIVIPNISPEIVSQTLQGPCTISSEKKRIAWFSVYGDVMEIYDYSDLNNVALVKSHICTLPVFNSSDGSLGFQTKLSVSSVTSDDNYIYALYNERNLEQAAQNRAQAFFSKKVLLFDWNGTPRFIVELDRPIKSITYDKKRNMVLCLGLNNDLEYAVFGFPVDV</sequence>
<evidence type="ECO:0000313" key="4">
    <source>
        <dbReference type="Proteomes" id="UP000095614"/>
    </source>
</evidence>
<reference evidence="1 4" key="1">
    <citation type="submission" date="2015-09" db="EMBL/GenBank/DDBJ databases">
        <authorList>
            <consortium name="Pathogen Informatics"/>
        </authorList>
    </citation>
    <scope>NUCLEOTIDE SEQUENCE [LARGE SCALE GENOMIC DNA]</scope>
    <source>
        <strain evidence="1 4">2789STDY5834847</strain>
    </source>
</reference>
<evidence type="ECO:0000313" key="1">
    <source>
        <dbReference type="EMBL" id="CUO36555.1"/>
    </source>
</evidence>
<dbReference type="EMBL" id="CZAF01000001">
    <property type="protein sequence ID" value="CUO36555.1"/>
    <property type="molecule type" value="Genomic_DNA"/>
</dbReference>
<gene>
    <name evidence="3" type="ORF">DW216_08855</name>
    <name evidence="2" type="ORF">DXD90_19050</name>
    <name evidence="1" type="ORF">ERS852462_00191</name>
</gene>
<dbReference type="InterPro" id="IPR011044">
    <property type="entry name" value="Quino_amine_DH_bsu"/>
</dbReference>
<dbReference type="Proteomes" id="UP000283766">
    <property type="component" value="Unassembled WGS sequence"/>
</dbReference>
<proteinExistence type="predicted"/>
<protein>
    <recommendedName>
        <fullName evidence="7">6-bladed beta-propeller</fullName>
    </recommendedName>
</protein>
<accession>A0A174EK06</accession>
<dbReference type="OrthoDB" id="1047112at2"/>
<dbReference type="SUPFAM" id="SSF50969">
    <property type="entry name" value="YVTN repeat-like/Quinoprotein amine dehydrogenase"/>
    <property type="match status" value="1"/>
</dbReference>
<evidence type="ECO:0000313" key="6">
    <source>
        <dbReference type="Proteomes" id="UP000283766"/>
    </source>
</evidence>
<dbReference type="PROSITE" id="PS51257">
    <property type="entry name" value="PROKAR_LIPOPROTEIN"/>
    <property type="match status" value="1"/>
</dbReference>
<evidence type="ECO:0000313" key="2">
    <source>
        <dbReference type="EMBL" id="RGI72024.1"/>
    </source>
</evidence>
<evidence type="ECO:0000313" key="3">
    <source>
        <dbReference type="EMBL" id="RHH32089.1"/>
    </source>
</evidence>
<dbReference type="Pfam" id="PF15869">
    <property type="entry name" value="TolB_like"/>
    <property type="match status" value="1"/>
</dbReference>
<dbReference type="EMBL" id="QSOF01000044">
    <property type="protein sequence ID" value="RGI72024.1"/>
    <property type="molecule type" value="Genomic_DNA"/>
</dbReference>
<dbReference type="Proteomes" id="UP000263754">
    <property type="component" value="Unassembled WGS sequence"/>
</dbReference>
<dbReference type="EMBL" id="QRJL01000004">
    <property type="protein sequence ID" value="RHH32089.1"/>
    <property type="molecule type" value="Genomic_DNA"/>
</dbReference>
<evidence type="ECO:0008006" key="7">
    <source>
        <dbReference type="Google" id="ProtNLM"/>
    </source>
</evidence>
<dbReference type="Proteomes" id="UP000095614">
    <property type="component" value="Unassembled WGS sequence"/>
</dbReference>